<dbReference type="Pfam" id="PF04909">
    <property type="entry name" value="Amidohydro_2"/>
    <property type="match status" value="1"/>
</dbReference>
<dbReference type="RefSeq" id="WP_344796925.1">
    <property type="nucleotide sequence ID" value="NZ_BAABAU010000003.1"/>
</dbReference>
<keyword evidence="4" id="KW-1185">Reference proteome</keyword>
<sequence length="288" mass="31652">MAVIDSHVHVWDLERAHYDWPDGSVPEIFRSIGLDEVRPSLAAAGVDRVVLVQAADDPDDTATMLRTADRHDEVAGIVAYAPLERPQEAHDRLVELRRDPRVVGVRTLIHDQPDPDWILRPDVDEGLGVLEALGVPFDYVAVLPRHLEHLPALAERHPSLRIVIDHLAKPPIGDPGSARWPGDTWSVLMARAAENPLLSAKVSGLYSATADAASWTQDQVRPFVEEAHRLFGPDRLLYGGDWPVSLTAGGYARCFDALSGIFADWPAADRAAVLGDNARRFYGLPAED</sequence>
<reference evidence="4" key="1">
    <citation type="journal article" date="2019" name="Int. J. Syst. Evol. Microbiol.">
        <title>The Global Catalogue of Microorganisms (GCM) 10K type strain sequencing project: providing services to taxonomists for standard genome sequencing and annotation.</title>
        <authorList>
            <consortium name="The Broad Institute Genomics Platform"/>
            <consortium name="The Broad Institute Genome Sequencing Center for Infectious Disease"/>
            <person name="Wu L."/>
            <person name="Ma J."/>
        </authorList>
    </citation>
    <scope>NUCLEOTIDE SEQUENCE [LARGE SCALE GENOMIC DNA]</scope>
    <source>
        <strain evidence="4">JCM 17442</strain>
    </source>
</reference>
<evidence type="ECO:0000313" key="4">
    <source>
        <dbReference type="Proteomes" id="UP001501594"/>
    </source>
</evidence>
<evidence type="ECO:0000313" key="3">
    <source>
        <dbReference type="EMBL" id="GAA4267024.1"/>
    </source>
</evidence>
<dbReference type="InterPro" id="IPR052350">
    <property type="entry name" value="Metallo-dep_Lactonases"/>
</dbReference>
<name>A0ABP8E4J6_9MICO</name>
<dbReference type="Gene3D" id="3.20.20.140">
    <property type="entry name" value="Metal-dependent hydrolases"/>
    <property type="match status" value="1"/>
</dbReference>
<proteinExistence type="inferred from homology"/>
<organism evidence="3 4">
    <name type="scientific">Frondihabitans peucedani</name>
    <dbReference type="NCBI Taxonomy" id="598626"/>
    <lineage>
        <taxon>Bacteria</taxon>
        <taxon>Bacillati</taxon>
        <taxon>Actinomycetota</taxon>
        <taxon>Actinomycetes</taxon>
        <taxon>Micrococcales</taxon>
        <taxon>Microbacteriaceae</taxon>
        <taxon>Frondihabitans</taxon>
    </lineage>
</organism>
<dbReference type="SUPFAM" id="SSF51556">
    <property type="entry name" value="Metallo-dependent hydrolases"/>
    <property type="match status" value="1"/>
</dbReference>
<dbReference type="Proteomes" id="UP001501594">
    <property type="component" value="Unassembled WGS sequence"/>
</dbReference>
<feature type="domain" description="Amidohydrolase-related" evidence="2">
    <location>
        <begin position="4"/>
        <end position="284"/>
    </location>
</feature>
<comment type="caution">
    <text evidence="3">The sequence shown here is derived from an EMBL/GenBank/DDBJ whole genome shotgun (WGS) entry which is preliminary data.</text>
</comment>
<evidence type="ECO:0000256" key="1">
    <source>
        <dbReference type="ARBA" id="ARBA00038310"/>
    </source>
</evidence>
<dbReference type="InterPro" id="IPR006680">
    <property type="entry name" value="Amidohydro-rel"/>
</dbReference>
<dbReference type="PANTHER" id="PTHR43569">
    <property type="entry name" value="AMIDOHYDROLASE"/>
    <property type="match status" value="1"/>
</dbReference>
<dbReference type="EMBL" id="BAABAU010000003">
    <property type="protein sequence ID" value="GAA4267024.1"/>
    <property type="molecule type" value="Genomic_DNA"/>
</dbReference>
<comment type="similarity">
    <text evidence="1">Belongs to the metallo-dependent hydrolases superfamily.</text>
</comment>
<dbReference type="InterPro" id="IPR032466">
    <property type="entry name" value="Metal_Hydrolase"/>
</dbReference>
<evidence type="ECO:0000259" key="2">
    <source>
        <dbReference type="Pfam" id="PF04909"/>
    </source>
</evidence>
<dbReference type="PANTHER" id="PTHR43569:SF2">
    <property type="entry name" value="AMIDOHYDROLASE-RELATED DOMAIN-CONTAINING PROTEIN"/>
    <property type="match status" value="1"/>
</dbReference>
<protein>
    <submittedName>
        <fullName evidence="3">Amidohydrolase family protein</fullName>
    </submittedName>
</protein>
<accession>A0ABP8E4J6</accession>
<gene>
    <name evidence="3" type="ORF">GCM10022256_26360</name>
</gene>